<dbReference type="GO" id="GO:0004930">
    <property type="term" value="F:G protein-coupled receptor activity"/>
    <property type="evidence" value="ECO:0007669"/>
    <property type="project" value="UniProtKB-KW"/>
</dbReference>
<evidence type="ECO:0000256" key="8">
    <source>
        <dbReference type="ARBA" id="ARBA00023040"/>
    </source>
</evidence>
<keyword evidence="5" id="KW-0681">Retinal protein</keyword>
<keyword evidence="16" id="KW-1185">Reference proteome</keyword>
<dbReference type="PROSITE" id="PS50262">
    <property type="entry name" value="G_PROTEIN_RECEP_F1_2"/>
    <property type="match status" value="1"/>
</dbReference>
<evidence type="ECO:0000256" key="3">
    <source>
        <dbReference type="ARBA" id="ARBA00022606"/>
    </source>
</evidence>
<keyword evidence="11" id="KW-0807">Transducer</keyword>
<evidence type="ECO:0000256" key="9">
    <source>
        <dbReference type="ARBA" id="ARBA00023136"/>
    </source>
</evidence>
<dbReference type="GO" id="GO:0016020">
    <property type="term" value="C:membrane"/>
    <property type="evidence" value="ECO:0007669"/>
    <property type="project" value="UniProtKB-SubCell"/>
</dbReference>
<protein>
    <submittedName>
        <fullName evidence="15">Putative rhodopsin, GQ-coupled</fullName>
    </submittedName>
</protein>
<dbReference type="InterPro" id="IPR050125">
    <property type="entry name" value="GPCR_opsins"/>
</dbReference>
<comment type="caution">
    <text evidence="15">The sequence shown here is derived from an EMBL/GenBank/DDBJ whole genome shotgun (WGS) entry which is preliminary data.</text>
</comment>
<evidence type="ECO:0000313" key="15">
    <source>
        <dbReference type="EMBL" id="PIK33595.1"/>
    </source>
</evidence>
<dbReference type="AlphaFoldDB" id="A0A2G8JCX8"/>
<evidence type="ECO:0000256" key="13">
    <source>
        <dbReference type="SAM" id="Phobius"/>
    </source>
</evidence>
<dbReference type="OrthoDB" id="9996086at2759"/>
<reference evidence="15 16" key="1">
    <citation type="journal article" date="2017" name="PLoS Biol.">
        <title>The sea cucumber genome provides insights into morphological evolution and visceral regeneration.</title>
        <authorList>
            <person name="Zhang X."/>
            <person name="Sun L."/>
            <person name="Yuan J."/>
            <person name="Sun Y."/>
            <person name="Gao Y."/>
            <person name="Zhang L."/>
            <person name="Li S."/>
            <person name="Dai H."/>
            <person name="Hamel J.F."/>
            <person name="Liu C."/>
            <person name="Yu Y."/>
            <person name="Liu S."/>
            <person name="Lin W."/>
            <person name="Guo K."/>
            <person name="Jin S."/>
            <person name="Xu P."/>
            <person name="Storey K.B."/>
            <person name="Huan P."/>
            <person name="Zhang T."/>
            <person name="Zhou Y."/>
            <person name="Zhang J."/>
            <person name="Lin C."/>
            <person name="Li X."/>
            <person name="Xing L."/>
            <person name="Huo D."/>
            <person name="Sun M."/>
            <person name="Wang L."/>
            <person name="Mercier A."/>
            <person name="Li F."/>
            <person name="Yang H."/>
            <person name="Xiang J."/>
        </authorList>
    </citation>
    <scope>NUCLEOTIDE SEQUENCE [LARGE SCALE GENOMIC DNA]</scope>
    <source>
        <strain evidence="15">Shaxun</strain>
        <tissue evidence="15">Muscle</tissue>
    </source>
</reference>
<feature type="transmembrane region" description="Helical" evidence="13">
    <location>
        <begin position="184"/>
        <end position="204"/>
    </location>
</feature>
<keyword evidence="3" id="KW-0716">Sensory transduction</keyword>
<evidence type="ECO:0000256" key="11">
    <source>
        <dbReference type="ARBA" id="ARBA00023224"/>
    </source>
</evidence>
<evidence type="ECO:0000256" key="12">
    <source>
        <dbReference type="SAM" id="MobiDB-lite"/>
    </source>
</evidence>
<feature type="transmembrane region" description="Helical" evidence="13">
    <location>
        <begin position="65"/>
        <end position="88"/>
    </location>
</feature>
<evidence type="ECO:0000256" key="7">
    <source>
        <dbReference type="ARBA" id="ARBA00022991"/>
    </source>
</evidence>
<gene>
    <name evidence="15" type="ORF">BSL78_29590</name>
</gene>
<dbReference type="InterPro" id="IPR027430">
    <property type="entry name" value="Retinal_BS"/>
</dbReference>
<keyword evidence="2" id="KW-0600">Photoreceptor protein</keyword>
<dbReference type="EMBL" id="MRZV01002483">
    <property type="protein sequence ID" value="PIK33595.1"/>
    <property type="molecule type" value="Genomic_DNA"/>
</dbReference>
<dbReference type="InterPro" id="IPR000276">
    <property type="entry name" value="GPCR_Rhodpsn"/>
</dbReference>
<name>A0A2G8JCX8_STIJA</name>
<keyword evidence="9 13" id="KW-0472">Membrane</keyword>
<keyword evidence="10" id="KW-0675">Receptor</keyword>
<dbReference type="Pfam" id="PF00001">
    <property type="entry name" value="7tm_1"/>
    <property type="match status" value="1"/>
</dbReference>
<dbReference type="Proteomes" id="UP000230750">
    <property type="component" value="Unassembled WGS sequence"/>
</dbReference>
<dbReference type="SUPFAM" id="SSF81321">
    <property type="entry name" value="Family A G protein-coupled receptor-like"/>
    <property type="match status" value="1"/>
</dbReference>
<dbReference type="PANTHER" id="PTHR24240">
    <property type="entry name" value="OPSIN"/>
    <property type="match status" value="1"/>
</dbReference>
<proteinExistence type="predicted"/>
<comment type="subcellular location">
    <subcellularLocation>
        <location evidence="1">Membrane</location>
        <topology evidence="1">Multi-pass membrane protein</topology>
    </subcellularLocation>
</comment>
<organism evidence="15 16">
    <name type="scientific">Stichopus japonicus</name>
    <name type="common">Sea cucumber</name>
    <dbReference type="NCBI Taxonomy" id="307972"/>
    <lineage>
        <taxon>Eukaryota</taxon>
        <taxon>Metazoa</taxon>
        <taxon>Echinodermata</taxon>
        <taxon>Eleutherozoa</taxon>
        <taxon>Echinozoa</taxon>
        <taxon>Holothuroidea</taxon>
        <taxon>Aspidochirotacea</taxon>
        <taxon>Aspidochirotida</taxon>
        <taxon>Stichopodidae</taxon>
        <taxon>Apostichopus</taxon>
    </lineage>
</organism>
<evidence type="ECO:0000256" key="10">
    <source>
        <dbReference type="ARBA" id="ARBA00023170"/>
    </source>
</evidence>
<feature type="region of interest" description="Disordered" evidence="12">
    <location>
        <begin position="259"/>
        <end position="293"/>
    </location>
</feature>
<dbReference type="PRINTS" id="PR00237">
    <property type="entry name" value="GPCRRHODOPSN"/>
</dbReference>
<feature type="compositionally biased region" description="Polar residues" evidence="12">
    <location>
        <begin position="259"/>
        <end position="274"/>
    </location>
</feature>
<sequence>YYVICHCFHALMNVSRSRTMVIIFLVWLYACLWSVPPFMGIGAYVEEGYGIGCTFDYITRDLTTKIHIALLYVGGFALPILTIIICYVKIVLTVRKHRREIESYSAMPALSKDQKSSTQSKQTSMAIKKRGATTKFSRLMAHYQLSRVGIIATVIFSLSWGPYAIIALYSQFQQNNQTLNSPFQVMPVVFAKMSCIWNPFVYALSHKRFKKALIQTTRSFFRCSNTRASTHTDSQQMNIENSASASSIRNRSYVLHSSELSKSSQGINPNQAESKTPVGYRHSDPGGNLSQHKHDLEIDTNTSTKLEGSKEIALEVISGSSSLRDSVHRSSWHATHQRGHISSVIGNNYV</sequence>
<keyword evidence="8" id="KW-0297">G-protein coupled receptor</keyword>
<dbReference type="PROSITE" id="PS00238">
    <property type="entry name" value="OPSIN"/>
    <property type="match status" value="1"/>
</dbReference>
<dbReference type="STRING" id="307972.A0A2G8JCX8"/>
<evidence type="ECO:0000256" key="1">
    <source>
        <dbReference type="ARBA" id="ARBA00004141"/>
    </source>
</evidence>
<evidence type="ECO:0000256" key="2">
    <source>
        <dbReference type="ARBA" id="ARBA00022543"/>
    </source>
</evidence>
<feature type="domain" description="G-protein coupled receptors family 1 profile" evidence="14">
    <location>
        <begin position="1"/>
        <end position="202"/>
    </location>
</feature>
<evidence type="ECO:0000256" key="6">
    <source>
        <dbReference type="ARBA" id="ARBA00022989"/>
    </source>
</evidence>
<dbReference type="InterPro" id="IPR017452">
    <property type="entry name" value="GPCR_Rhodpsn_7TM"/>
</dbReference>
<evidence type="ECO:0000256" key="4">
    <source>
        <dbReference type="ARBA" id="ARBA00022692"/>
    </source>
</evidence>
<dbReference type="GO" id="GO:0007602">
    <property type="term" value="P:phototransduction"/>
    <property type="evidence" value="ECO:0007669"/>
    <property type="project" value="UniProtKB-KW"/>
</dbReference>
<feature type="non-terminal residue" evidence="15">
    <location>
        <position position="1"/>
    </location>
</feature>
<feature type="transmembrane region" description="Helical" evidence="13">
    <location>
        <begin position="148"/>
        <end position="172"/>
    </location>
</feature>
<keyword evidence="4 13" id="KW-0812">Transmembrane</keyword>
<keyword evidence="7" id="KW-0157">Chromophore</keyword>
<evidence type="ECO:0000259" key="14">
    <source>
        <dbReference type="PROSITE" id="PS50262"/>
    </source>
</evidence>
<dbReference type="Gene3D" id="1.20.1070.10">
    <property type="entry name" value="Rhodopsin 7-helix transmembrane proteins"/>
    <property type="match status" value="1"/>
</dbReference>
<accession>A0A2G8JCX8</accession>
<feature type="transmembrane region" description="Helical" evidence="13">
    <location>
        <begin position="21"/>
        <end position="45"/>
    </location>
</feature>
<keyword evidence="6 13" id="KW-1133">Transmembrane helix</keyword>
<dbReference type="GO" id="GO:0009881">
    <property type="term" value="F:photoreceptor activity"/>
    <property type="evidence" value="ECO:0007669"/>
    <property type="project" value="UniProtKB-KW"/>
</dbReference>
<evidence type="ECO:0000256" key="5">
    <source>
        <dbReference type="ARBA" id="ARBA00022925"/>
    </source>
</evidence>
<evidence type="ECO:0000313" key="16">
    <source>
        <dbReference type="Proteomes" id="UP000230750"/>
    </source>
</evidence>